<feature type="compositionally biased region" description="Low complexity" evidence="2">
    <location>
        <begin position="528"/>
        <end position="570"/>
    </location>
</feature>
<evidence type="ECO:0000313" key="5">
    <source>
        <dbReference type="Proteomes" id="UP001459277"/>
    </source>
</evidence>
<dbReference type="Gene3D" id="3.30.70.330">
    <property type="match status" value="1"/>
</dbReference>
<dbReference type="Pfam" id="PF00076">
    <property type="entry name" value="RRM_1"/>
    <property type="match status" value="1"/>
</dbReference>
<reference evidence="4 5" key="1">
    <citation type="submission" date="2024-01" db="EMBL/GenBank/DDBJ databases">
        <title>A telomere-to-telomere, gap-free genome of sweet tea (Lithocarpus litseifolius).</title>
        <authorList>
            <person name="Zhou J."/>
        </authorList>
    </citation>
    <scope>NUCLEOTIDE SEQUENCE [LARGE SCALE GENOMIC DNA]</scope>
    <source>
        <strain evidence="4">Zhou-2022a</strain>
        <tissue evidence="4">Leaf</tissue>
    </source>
</reference>
<proteinExistence type="predicted"/>
<feature type="compositionally biased region" description="Basic residues" evidence="2">
    <location>
        <begin position="489"/>
        <end position="498"/>
    </location>
</feature>
<feature type="compositionally biased region" description="Low complexity" evidence="2">
    <location>
        <begin position="464"/>
        <end position="473"/>
    </location>
</feature>
<organism evidence="4 5">
    <name type="scientific">Lithocarpus litseifolius</name>
    <dbReference type="NCBI Taxonomy" id="425828"/>
    <lineage>
        <taxon>Eukaryota</taxon>
        <taxon>Viridiplantae</taxon>
        <taxon>Streptophyta</taxon>
        <taxon>Embryophyta</taxon>
        <taxon>Tracheophyta</taxon>
        <taxon>Spermatophyta</taxon>
        <taxon>Magnoliopsida</taxon>
        <taxon>eudicotyledons</taxon>
        <taxon>Gunneridae</taxon>
        <taxon>Pentapetalae</taxon>
        <taxon>rosids</taxon>
        <taxon>fabids</taxon>
        <taxon>Fagales</taxon>
        <taxon>Fagaceae</taxon>
        <taxon>Lithocarpus</taxon>
    </lineage>
</organism>
<dbReference type="InterPro" id="IPR012677">
    <property type="entry name" value="Nucleotide-bd_a/b_plait_sf"/>
</dbReference>
<dbReference type="InterPro" id="IPR000504">
    <property type="entry name" value="RRM_dom"/>
</dbReference>
<evidence type="ECO:0000313" key="4">
    <source>
        <dbReference type="EMBL" id="KAK9998808.1"/>
    </source>
</evidence>
<dbReference type="AlphaFoldDB" id="A0AAW2CMS9"/>
<accession>A0AAW2CMS9</accession>
<protein>
    <recommendedName>
        <fullName evidence="3">RRM domain-containing protein</fullName>
    </recommendedName>
</protein>
<dbReference type="Proteomes" id="UP001459277">
    <property type="component" value="Unassembled WGS sequence"/>
</dbReference>
<evidence type="ECO:0000256" key="1">
    <source>
        <dbReference type="PROSITE-ProRule" id="PRU00176"/>
    </source>
</evidence>
<feature type="region of interest" description="Disordered" evidence="2">
    <location>
        <begin position="333"/>
        <end position="395"/>
    </location>
</feature>
<dbReference type="GO" id="GO:0003723">
    <property type="term" value="F:RNA binding"/>
    <property type="evidence" value="ECO:0007669"/>
    <property type="project" value="UniProtKB-UniRule"/>
</dbReference>
<feature type="region of interest" description="Disordered" evidence="2">
    <location>
        <begin position="414"/>
        <end position="570"/>
    </location>
</feature>
<dbReference type="InterPro" id="IPR035979">
    <property type="entry name" value="RBD_domain_sf"/>
</dbReference>
<name>A0AAW2CMS9_9ROSI</name>
<dbReference type="PROSITE" id="PS50102">
    <property type="entry name" value="RRM"/>
    <property type="match status" value="1"/>
</dbReference>
<feature type="compositionally biased region" description="Low complexity" evidence="2">
    <location>
        <begin position="437"/>
        <end position="451"/>
    </location>
</feature>
<dbReference type="SUPFAM" id="SSF54928">
    <property type="entry name" value="RNA-binding domain, RBD"/>
    <property type="match status" value="1"/>
</dbReference>
<feature type="compositionally biased region" description="Basic residues" evidence="2">
    <location>
        <begin position="352"/>
        <end position="364"/>
    </location>
</feature>
<gene>
    <name evidence="4" type="ORF">SO802_018411</name>
</gene>
<dbReference type="InterPro" id="IPR050441">
    <property type="entry name" value="RBM"/>
</dbReference>
<dbReference type="PANTHER" id="PTHR48034">
    <property type="entry name" value="TRANSFORMER-2 SEX-DETERMINING PROTEIN-RELATED"/>
    <property type="match status" value="1"/>
</dbReference>
<keyword evidence="1" id="KW-0694">RNA-binding</keyword>
<evidence type="ECO:0000256" key="2">
    <source>
        <dbReference type="SAM" id="MobiDB-lite"/>
    </source>
</evidence>
<evidence type="ECO:0000259" key="3">
    <source>
        <dbReference type="PROSITE" id="PS50102"/>
    </source>
</evidence>
<dbReference type="EMBL" id="JAZDWU010000006">
    <property type="protein sequence ID" value="KAK9998808.1"/>
    <property type="molecule type" value="Genomic_DNA"/>
</dbReference>
<comment type="caution">
    <text evidence="4">The sequence shown here is derived from an EMBL/GenBank/DDBJ whole genome shotgun (WGS) entry which is preliminary data.</text>
</comment>
<feature type="compositionally biased region" description="Basic residues" evidence="2">
    <location>
        <begin position="419"/>
        <end position="436"/>
    </location>
</feature>
<dbReference type="SMART" id="SM00360">
    <property type="entry name" value="RRM"/>
    <property type="match status" value="1"/>
</dbReference>
<keyword evidence="5" id="KW-1185">Reference proteome</keyword>
<sequence length="570" mass="65020">MTTQDSLYWPLSQDGRHSCKTSYTFLKEEADLNFHEDHSEHDKKLWKGIWALNSPNKVKHFIWRACRNGLPTKENLLLSAYQVVEIEALAATRALEFALEVGVNHAIVEGDSEIVTQTGFRLIFSNLNHGTGRATLNLTGIKSTLASASPEPSTGSLPIYKPTFLTSLRISIQTQVPISCEIKLYSAISLGLCSINSYDVVLQKVKVFSLSFTIQAIQVCLEVIVKVKVEEPVKDCFFMFWARYGRSPSSDVENPGNNLYVTGLSPRVTKRELEKHFAIEGTVVDVHLVVDPWTRESRGFGFVTMATLEEADRCIKHLNNSVIEGRVITVEKARRRRGRTPTPGRYLGLRTIRVRRRTPSHSSRRSPSYSPYRRGRSRSPRYSSERSRSRSYSPYYVRQRSYSPYYSRRSYSPYYSRRSYSRRRTRSPYYSRRRSYSRSASPSSQSPVSQRDQSYSPYDSRYGYRSVSRSMSPRPRRSRRSYSRSVSPRPRRSSRRSYSRSVSPKGRTSRSYSRSISPKPRSTKSRSHGVSSGHGYSRSYSRSPSGSVSPSSRSISRSRSASASSRSPSR</sequence>
<feature type="domain" description="RRM" evidence="3">
    <location>
        <begin position="257"/>
        <end position="335"/>
    </location>
</feature>